<sequence length="465" mass="52989">MTRAPILLPMSPCNPVLITPARSFLNLAAPFINKRKEYSERRIIGYSMLEMYDVVAGVEDYKHFVPWCKKSQVVLRRSGYCKAHLEVGFSPVMEKYTSLVTLVRPHLVKASCTDGKLFNHLETVWRFSPGIPGYPRTCTLDFSISFEFRSLLHSQLATVFFDEVVKQMVAAFERRAGKAFRKFLPLFDRVLVERLAAETVTKGGIMLPEKSQGKVLQATVLAVGPGNRTKAGDLQPVSVKAGDRVLLPEYGGTKVTLDDKDFYNWPDESFEEMDSTLAVQQYTQQNIRTDCSNIDKILEPPEGQDEGVWKYEHLRQFCLELNGLAVKLQSECHPDTCTQMTATEQWIFLCAAHKTPKECPAIDYTRHTLDGAACLLNSNKYFPSRVSIKESSVAKLGSVCRRIYRIFSHAYFHHRQIFDKYENETFLCHRFTRFVMKYNLMSKDNLIVPILEEEVQNAASGESEA</sequence>
<evidence type="ECO:0000256" key="10">
    <source>
        <dbReference type="ARBA" id="ARBA00022946"/>
    </source>
</evidence>
<dbReference type="GO" id="GO:0048039">
    <property type="term" value="F:ubiquinone binding"/>
    <property type="evidence" value="ECO:0007669"/>
    <property type="project" value="InterPro"/>
</dbReference>
<evidence type="ECO:0000256" key="12">
    <source>
        <dbReference type="ARBA" id="ARBA00023136"/>
    </source>
</evidence>
<dbReference type="Pfam" id="PF03364">
    <property type="entry name" value="Polyketide_cyc"/>
    <property type="match status" value="1"/>
</dbReference>
<comment type="function">
    <text evidence="14">Required for the function of coenzyme Q in the respiratory chain. May serve as a chaperone or may be involved in the transport of Q6 from its site of synthesis to the catalytic sites of the respiratory complexes.</text>
</comment>
<proteinExistence type="inferred from homology"/>
<dbReference type="PROSITE" id="PS00681">
    <property type="entry name" value="CHAPERONINS_CPN10"/>
    <property type="match status" value="1"/>
</dbReference>
<dbReference type="GO" id="GO:0044183">
    <property type="term" value="F:protein folding chaperone"/>
    <property type="evidence" value="ECO:0007669"/>
    <property type="project" value="InterPro"/>
</dbReference>
<dbReference type="PRINTS" id="PR00297">
    <property type="entry name" value="CHAPERONIN10"/>
</dbReference>
<dbReference type="Pfam" id="PF00166">
    <property type="entry name" value="Cpn10"/>
    <property type="match status" value="1"/>
</dbReference>
<evidence type="ECO:0000256" key="25">
    <source>
        <dbReference type="ARBA" id="ARBA00046576"/>
    </source>
</evidence>
<dbReference type="Gene3D" id="2.30.33.40">
    <property type="entry name" value="GroES chaperonin"/>
    <property type="match status" value="1"/>
</dbReference>
<dbReference type="Proteomes" id="UP000289886">
    <property type="component" value="Unassembled WGS sequence"/>
</dbReference>
<dbReference type="SUPFAM" id="SSF101152">
    <property type="entry name" value="Mob1/phocein"/>
    <property type="match status" value="1"/>
</dbReference>
<dbReference type="SMART" id="SM00883">
    <property type="entry name" value="Cpn10"/>
    <property type="match status" value="1"/>
</dbReference>
<evidence type="ECO:0000256" key="14">
    <source>
        <dbReference type="ARBA" id="ARBA00024947"/>
    </source>
</evidence>
<dbReference type="PANTHER" id="PTHR12901:SF9">
    <property type="entry name" value="COENZYME Q-BINDING PROTEIN COQ10 HOMOLOG B, MITOCHONDRIAL"/>
    <property type="match status" value="1"/>
</dbReference>
<evidence type="ECO:0000256" key="18">
    <source>
        <dbReference type="ARBA" id="ARBA00039620"/>
    </source>
</evidence>
<dbReference type="AlphaFoldDB" id="A0A444UCH9"/>
<accession>A0A444UCH9</accession>
<reference evidence="29 30" key="1">
    <citation type="submission" date="2019-01" db="EMBL/GenBank/DDBJ databases">
        <title>Draft Genome and Complete Hox-Cluster Characterization of the Sterlet Sturgeon (Acipenser ruthenus).</title>
        <authorList>
            <person name="Wei Q."/>
        </authorList>
    </citation>
    <scope>NUCLEOTIDE SEQUENCE [LARGE SCALE GENOMIC DNA]</scope>
    <source>
        <strain evidence="29">WHYD16114868_AA</strain>
        <tissue evidence="29">Blood</tissue>
    </source>
</reference>
<evidence type="ECO:0000256" key="8">
    <source>
        <dbReference type="ARBA" id="ARBA00022792"/>
    </source>
</evidence>
<evidence type="ECO:0000256" key="23">
    <source>
        <dbReference type="ARBA" id="ARBA00044741"/>
    </source>
</evidence>
<dbReference type="Gene3D" id="3.30.530.20">
    <property type="match status" value="1"/>
</dbReference>
<gene>
    <name evidence="29" type="ORF">EOD39_5900</name>
</gene>
<evidence type="ECO:0000256" key="16">
    <source>
        <dbReference type="ARBA" id="ARBA00031971"/>
    </source>
</evidence>
<comment type="similarity">
    <text evidence="3">Belongs to the COQ10 family.</text>
</comment>
<keyword evidence="9 26" id="KW-0862">Zinc</keyword>
<dbReference type="Pfam" id="PF03637">
    <property type="entry name" value="Mob1_phocein"/>
    <property type="match status" value="1"/>
</dbReference>
<keyword evidence="8" id="KW-0999">Mitochondrion inner membrane</keyword>
<keyword evidence="12" id="KW-0472">Membrane</keyword>
<dbReference type="FunFam" id="1.20.140.30:FF:000002">
    <property type="entry name" value="MOB-like protein phocein isoform X1"/>
    <property type="match status" value="1"/>
</dbReference>
<comment type="function">
    <text evidence="23">Part of the striatin-interacting phosphatase and kinase (STRIPAK) complexes. STRIPAK complexes have critical roles in protein (de)phosphorylation and are regulators of multiple signaling pathways including Hippo, MAPK, nuclear receptor and cytoskeleton remodeling. Different types of STRIPAK complexes are involved in a variety of biological processes such as cell growth, differentiation, apoptosis, metabolism and immune regulation.</text>
</comment>
<keyword evidence="7 26" id="KW-0479">Metal-binding</keyword>
<dbReference type="GO" id="GO:0005743">
    <property type="term" value="C:mitochondrial inner membrane"/>
    <property type="evidence" value="ECO:0007669"/>
    <property type="project" value="UniProtKB-SubCell"/>
</dbReference>
<dbReference type="InterPro" id="IPR005031">
    <property type="entry name" value="COQ10_START"/>
</dbReference>
<evidence type="ECO:0000313" key="29">
    <source>
        <dbReference type="EMBL" id="RXM32859.1"/>
    </source>
</evidence>
<evidence type="ECO:0000256" key="20">
    <source>
        <dbReference type="ARBA" id="ARBA00042070"/>
    </source>
</evidence>
<dbReference type="SUPFAM" id="SSF50129">
    <property type="entry name" value="GroES-like"/>
    <property type="match status" value="1"/>
</dbReference>
<evidence type="ECO:0000256" key="6">
    <source>
        <dbReference type="ARBA" id="ARBA00018842"/>
    </source>
</evidence>
<keyword evidence="10" id="KW-0809">Transit peptide</keyword>
<keyword evidence="11" id="KW-0496">Mitochondrion</keyword>
<dbReference type="GO" id="GO:0045333">
    <property type="term" value="P:cellular respiration"/>
    <property type="evidence" value="ECO:0007669"/>
    <property type="project" value="InterPro"/>
</dbReference>
<organism evidence="29 30">
    <name type="scientific">Acipenser ruthenus</name>
    <name type="common">Sterlet sturgeon</name>
    <dbReference type="NCBI Taxonomy" id="7906"/>
    <lineage>
        <taxon>Eukaryota</taxon>
        <taxon>Metazoa</taxon>
        <taxon>Chordata</taxon>
        <taxon>Craniata</taxon>
        <taxon>Vertebrata</taxon>
        <taxon>Euteleostomi</taxon>
        <taxon>Actinopterygii</taxon>
        <taxon>Chondrostei</taxon>
        <taxon>Acipenseriformes</taxon>
        <taxon>Acipenseridae</taxon>
        <taxon>Acipenser</taxon>
    </lineage>
</organism>
<comment type="subunit">
    <text evidence="5">Interacts with coenzyme Q.</text>
</comment>
<evidence type="ECO:0000256" key="13">
    <source>
        <dbReference type="ARBA" id="ARBA00023186"/>
    </source>
</evidence>
<comment type="caution">
    <text evidence="29">The sequence shown here is derived from an EMBL/GenBank/DDBJ whole genome shotgun (WGS) entry which is preliminary data.</text>
</comment>
<dbReference type="PANTHER" id="PTHR12901">
    <property type="entry name" value="SPERM PROTEIN HOMOLOG"/>
    <property type="match status" value="1"/>
</dbReference>
<feature type="binding site" evidence="26">
    <location>
        <position position="337"/>
    </location>
    <ligand>
        <name>Zn(2+)</name>
        <dbReference type="ChEBI" id="CHEBI:29105"/>
    </ligand>
</feature>
<evidence type="ECO:0000256" key="24">
    <source>
        <dbReference type="ARBA" id="ARBA00046093"/>
    </source>
</evidence>
<evidence type="ECO:0000256" key="4">
    <source>
        <dbReference type="ARBA" id="ARBA00006975"/>
    </source>
</evidence>
<evidence type="ECO:0000256" key="9">
    <source>
        <dbReference type="ARBA" id="ARBA00022833"/>
    </source>
</evidence>
<dbReference type="CDD" id="cd00320">
    <property type="entry name" value="cpn10"/>
    <property type="match status" value="1"/>
</dbReference>
<dbReference type="FunFam" id="2.30.33.40:FF:000002">
    <property type="entry name" value="10 kDa chaperonin, mitochondrial"/>
    <property type="match status" value="1"/>
</dbReference>
<evidence type="ECO:0000256" key="26">
    <source>
        <dbReference type="PIRSR" id="PIRSR605301-1"/>
    </source>
</evidence>
<name>A0A444UCH9_ACIRT</name>
<evidence type="ECO:0000256" key="22">
    <source>
        <dbReference type="ARBA" id="ARBA00042944"/>
    </source>
</evidence>
<evidence type="ECO:0000256" key="15">
    <source>
        <dbReference type="ARBA" id="ARBA00029976"/>
    </source>
</evidence>
<evidence type="ECO:0000313" key="30">
    <source>
        <dbReference type="Proteomes" id="UP000289886"/>
    </source>
</evidence>
<evidence type="ECO:0000256" key="7">
    <source>
        <dbReference type="ARBA" id="ARBA00022723"/>
    </source>
</evidence>
<keyword evidence="30" id="KW-1185">Reference proteome</keyword>
<evidence type="ECO:0000256" key="21">
    <source>
        <dbReference type="ARBA" id="ARBA00042825"/>
    </source>
</evidence>
<comment type="similarity">
    <text evidence="2">Belongs to the MOB1/phocein family.</text>
</comment>
<evidence type="ECO:0000256" key="1">
    <source>
        <dbReference type="ARBA" id="ARBA00004443"/>
    </source>
</evidence>
<dbReference type="InterPro" id="IPR020818">
    <property type="entry name" value="Chaperonin_GroES"/>
</dbReference>
<dbReference type="InterPro" id="IPR036703">
    <property type="entry name" value="MOB_kinase_act_sf"/>
</dbReference>
<evidence type="ECO:0000256" key="17">
    <source>
        <dbReference type="ARBA" id="ARBA00037843"/>
    </source>
</evidence>
<dbReference type="InterPro" id="IPR037124">
    <property type="entry name" value="Chaperonin_GroES_sf"/>
</dbReference>
<evidence type="ECO:0000256" key="19">
    <source>
        <dbReference type="ARBA" id="ARBA00040607"/>
    </source>
</evidence>
<dbReference type="Gene3D" id="1.20.140.30">
    <property type="entry name" value="MOB kinase activator"/>
    <property type="match status" value="1"/>
</dbReference>
<comment type="subunit">
    <text evidence="25">Homoheptamer arranged in a ring structure. 2 heptameric Hsp10 rings interact with a Hsp60 tetradecamer in the structure of a back-to-back double heptameric ring to form the symmetrical football complex.</text>
</comment>
<evidence type="ECO:0000256" key="27">
    <source>
        <dbReference type="RuleBase" id="RU003479"/>
    </source>
</evidence>
<feature type="domain" description="Coenzyme Q-binding protein COQ10 START" evidence="28">
    <location>
        <begin position="44"/>
        <end position="173"/>
    </location>
</feature>
<dbReference type="SUPFAM" id="SSF55961">
    <property type="entry name" value="Bet v1-like"/>
    <property type="match status" value="1"/>
</dbReference>
<comment type="function">
    <text evidence="24">Co-chaperonin implicated in mitochondrial protein import and macromolecular assembly. Together with Hsp60, facilitates the correct folding of imported proteins. May also prevent misfolding and promote the refolding and proper assembly of unfolded polypeptides generated under stress conditions in the mitochondrial matrix. The functional units of these chaperonins consist of heptameric rings of the large subunit Hsp60, which function as a back-to-back double ring. In a cyclic reaction, Hsp60 ring complexes bind one unfolded substrate protein per ring, followed by the binding of ATP and association with 2 heptameric rings of the co-chaperonin Hsp10. This leads to sequestration of the substrate protein in the inner cavity of Hsp60 where, for a certain period of time, it can fold undisturbed by other cell components. Synchronous hydrolysis of ATP in all Hsp60 subunits results in the dissociation of the chaperonin rings and the release of ADP and the folded substrate protein.</text>
</comment>
<dbReference type="InterPro" id="IPR023393">
    <property type="entry name" value="START-like_dom_sf"/>
</dbReference>
<evidence type="ECO:0000256" key="3">
    <source>
        <dbReference type="ARBA" id="ARBA00006885"/>
    </source>
</evidence>
<evidence type="ECO:0000259" key="28">
    <source>
        <dbReference type="Pfam" id="PF03364"/>
    </source>
</evidence>
<comment type="similarity">
    <text evidence="4 27">Belongs to the GroES chaperonin family.</text>
</comment>
<feature type="binding site" evidence="26">
    <location>
        <position position="409"/>
    </location>
    <ligand>
        <name>Zn(2+)</name>
        <dbReference type="ChEBI" id="CHEBI:29105"/>
    </ligand>
</feature>
<dbReference type="InterPro" id="IPR044996">
    <property type="entry name" value="COQ10-like"/>
</dbReference>
<feature type="binding site" evidence="26">
    <location>
        <position position="414"/>
    </location>
    <ligand>
        <name>Zn(2+)</name>
        <dbReference type="ChEBI" id="CHEBI:29105"/>
    </ligand>
</feature>
<dbReference type="InterPro" id="IPR005301">
    <property type="entry name" value="MOB_kinase_act_fam"/>
</dbReference>
<dbReference type="GO" id="GO:0032580">
    <property type="term" value="C:Golgi cisterna membrane"/>
    <property type="evidence" value="ECO:0007669"/>
    <property type="project" value="UniProtKB-SubCell"/>
</dbReference>
<dbReference type="InterPro" id="IPR011032">
    <property type="entry name" value="GroES-like_sf"/>
</dbReference>
<dbReference type="FunFam" id="3.30.530.20:FF:000002">
    <property type="entry name" value="Coenzyme Q-binding protein COQ10 homolog, mitochondrial"/>
    <property type="match status" value="1"/>
</dbReference>
<keyword evidence="13 27" id="KW-0143">Chaperone</keyword>
<evidence type="ECO:0000256" key="2">
    <source>
        <dbReference type="ARBA" id="ARBA00005621"/>
    </source>
</evidence>
<evidence type="ECO:0000256" key="5">
    <source>
        <dbReference type="ARBA" id="ARBA00011814"/>
    </source>
</evidence>
<dbReference type="InterPro" id="IPR018369">
    <property type="entry name" value="Chaprnonin_Cpn10_CS"/>
</dbReference>
<dbReference type="GO" id="GO:0005524">
    <property type="term" value="F:ATP binding"/>
    <property type="evidence" value="ECO:0007669"/>
    <property type="project" value="InterPro"/>
</dbReference>
<dbReference type="CDD" id="cd07813">
    <property type="entry name" value="COQ10p_like"/>
    <property type="match status" value="1"/>
</dbReference>
<dbReference type="SMART" id="SM01388">
    <property type="entry name" value="Mob1_phocein"/>
    <property type="match status" value="1"/>
</dbReference>
<dbReference type="GO" id="GO:0046872">
    <property type="term" value="F:metal ion binding"/>
    <property type="evidence" value="ECO:0007669"/>
    <property type="project" value="UniProtKB-KW"/>
</dbReference>
<dbReference type="EMBL" id="SCEB01214838">
    <property type="protein sequence ID" value="RXM32859.1"/>
    <property type="molecule type" value="Genomic_DNA"/>
</dbReference>
<evidence type="ECO:0000256" key="11">
    <source>
        <dbReference type="ARBA" id="ARBA00023128"/>
    </source>
</evidence>
<protein>
    <recommendedName>
        <fullName evidence="6">10 kDa heat shock protein, mitochondrial</fullName>
    </recommendedName>
    <alternativeName>
        <fullName evidence="15">10 kDa chaperonin</fullName>
    </alternativeName>
    <alternativeName>
        <fullName evidence="16">Chaperonin 10</fullName>
    </alternativeName>
    <alternativeName>
        <fullName evidence="18">Coenzyme Q-binding protein COQ10 homolog B, mitochondrial</fullName>
    </alternativeName>
    <alternativeName>
        <fullName evidence="19">MOB-like protein phocein</fullName>
    </alternativeName>
    <alternativeName>
        <fullName evidence="21">Mob1 homolog 3</fullName>
    </alternativeName>
    <alternativeName>
        <fullName evidence="22">Mps one binder kinase activator-like 3</fullName>
    </alternativeName>
    <alternativeName>
        <fullName evidence="20">Preimplantation protein 3</fullName>
    </alternativeName>
</protein>
<comment type="subcellular location">
    <subcellularLocation>
        <location evidence="17">Golgi apparatus</location>
        <location evidence="17">Golgi stack membrane</location>
        <topology evidence="17">Peripheral membrane protein</topology>
    </subcellularLocation>
    <subcellularLocation>
        <location evidence="1">Mitochondrion inner membrane</location>
        <topology evidence="1">Peripheral membrane protein</topology>
        <orientation evidence="1">Matrix side</orientation>
    </subcellularLocation>
</comment>
<feature type="binding site" evidence="26">
    <location>
        <position position="332"/>
    </location>
    <ligand>
        <name>Zn(2+)</name>
        <dbReference type="ChEBI" id="CHEBI:29105"/>
    </ligand>
</feature>